<protein>
    <submittedName>
        <fullName evidence="1">Uncharacterized protein</fullName>
    </submittedName>
</protein>
<feature type="non-terminal residue" evidence="1">
    <location>
        <position position="65"/>
    </location>
</feature>
<dbReference type="AlphaFoldDB" id="A0A382PM49"/>
<proteinExistence type="predicted"/>
<gene>
    <name evidence="1" type="ORF">METZ01_LOCUS326599</name>
</gene>
<organism evidence="1">
    <name type="scientific">marine metagenome</name>
    <dbReference type="NCBI Taxonomy" id="408172"/>
    <lineage>
        <taxon>unclassified sequences</taxon>
        <taxon>metagenomes</taxon>
        <taxon>ecological metagenomes</taxon>
    </lineage>
</organism>
<feature type="non-terminal residue" evidence="1">
    <location>
        <position position="1"/>
    </location>
</feature>
<reference evidence="1" key="1">
    <citation type="submission" date="2018-05" db="EMBL/GenBank/DDBJ databases">
        <authorList>
            <person name="Lanie J.A."/>
            <person name="Ng W.-L."/>
            <person name="Kazmierczak K.M."/>
            <person name="Andrzejewski T.M."/>
            <person name="Davidsen T.M."/>
            <person name="Wayne K.J."/>
            <person name="Tettelin H."/>
            <person name="Glass J.I."/>
            <person name="Rusch D."/>
            <person name="Podicherti R."/>
            <person name="Tsui H.-C.T."/>
            <person name="Winkler M.E."/>
        </authorList>
    </citation>
    <scope>NUCLEOTIDE SEQUENCE</scope>
</reference>
<sequence>VNKFLGILLASWLTGCASAERDYFETGEVLEKAMPILQYEEPEVSGSIYRDQPRSTQFGFRKNFG</sequence>
<name>A0A382PM49_9ZZZZ</name>
<evidence type="ECO:0000313" key="1">
    <source>
        <dbReference type="EMBL" id="SVC73745.1"/>
    </source>
</evidence>
<dbReference type="EMBL" id="UINC01107970">
    <property type="protein sequence ID" value="SVC73745.1"/>
    <property type="molecule type" value="Genomic_DNA"/>
</dbReference>
<accession>A0A382PM49</accession>